<dbReference type="InterPro" id="IPR036034">
    <property type="entry name" value="PDZ_sf"/>
</dbReference>
<feature type="domain" description="Lon proteolytic" evidence="4">
    <location>
        <begin position="244"/>
        <end position="357"/>
    </location>
</feature>
<gene>
    <name evidence="5" type="ORF">WMW72_29270</name>
</gene>
<evidence type="ECO:0000259" key="4">
    <source>
        <dbReference type="PROSITE" id="PS51786"/>
    </source>
</evidence>
<dbReference type="GO" id="GO:0006508">
    <property type="term" value="P:proteolysis"/>
    <property type="evidence" value="ECO:0007669"/>
    <property type="project" value="UniProtKB-KW"/>
</dbReference>
<accession>A0ABU9DT01</accession>
<dbReference type="RefSeq" id="WP_341419131.1">
    <property type="nucleotide sequence ID" value="NZ_JBBPCC010000025.1"/>
</dbReference>
<reference evidence="5 6" key="1">
    <citation type="submission" date="2024-04" db="EMBL/GenBank/DDBJ databases">
        <title>draft genome sequnece of Paenibacillus filicis.</title>
        <authorList>
            <person name="Kim D.-U."/>
        </authorList>
    </citation>
    <scope>NUCLEOTIDE SEQUENCE [LARGE SCALE GENOMIC DNA]</scope>
    <source>
        <strain evidence="5 6">KACC14197</strain>
    </source>
</reference>
<dbReference type="PROSITE" id="PS50106">
    <property type="entry name" value="PDZ"/>
    <property type="match status" value="1"/>
</dbReference>
<dbReference type="Proteomes" id="UP001469365">
    <property type="component" value="Unassembled WGS sequence"/>
</dbReference>
<dbReference type="InterPro" id="IPR014721">
    <property type="entry name" value="Ribsml_uS5_D2-typ_fold_subgr"/>
</dbReference>
<comment type="similarity">
    <text evidence="1">Belongs to the peptidase S16 family.</text>
</comment>
<dbReference type="PROSITE" id="PS51786">
    <property type="entry name" value="LON_PROTEOLYTIC"/>
    <property type="match status" value="1"/>
</dbReference>
<dbReference type="Gene3D" id="3.30.230.10">
    <property type="match status" value="1"/>
</dbReference>
<comment type="catalytic activity">
    <reaction evidence="1">
        <text>Hydrolysis of proteins in presence of ATP.</text>
        <dbReference type="EC" id="3.4.21.53"/>
    </reaction>
</comment>
<organism evidence="5 6">
    <name type="scientific">Paenibacillus filicis</name>
    <dbReference type="NCBI Taxonomy" id="669464"/>
    <lineage>
        <taxon>Bacteria</taxon>
        <taxon>Bacillati</taxon>
        <taxon>Bacillota</taxon>
        <taxon>Bacilli</taxon>
        <taxon>Bacillales</taxon>
        <taxon>Paenibacillaceae</taxon>
        <taxon>Paenibacillus</taxon>
    </lineage>
</organism>
<evidence type="ECO:0000313" key="6">
    <source>
        <dbReference type="Proteomes" id="UP001469365"/>
    </source>
</evidence>
<dbReference type="InterPro" id="IPR008269">
    <property type="entry name" value="Lon_proteolytic"/>
</dbReference>
<dbReference type="Pfam" id="PF13180">
    <property type="entry name" value="PDZ_2"/>
    <property type="match status" value="1"/>
</dbReference>
<dbReference type="Pfam" id="PF05362">
    <property type="entry name" value="Lon_C"/>
    <property type="match status" value="1"/>
</dbReference>
<feature type="active site" evidence="1">
    <location>
        <position position="296"/>
    </location>
</feature>
<sequence>MEDSGHVKQASRIVFSVFAAILLVFVVYFVPLPYYIFKPGTAEVLAPMVQVKEQAGEDKGQFMLTTVQLTEVNIAAYLMSFVTPYQELRLKKDLLKNNETRQEYSQRQEIVMHTSQADAIQAAYNKLKIPYHIRKDGVVVQQVFPEFPANEVLQAGDYIVELEGKPIQTYDDMRAALQDKKAGESAKVGYKRGDVLRTRDIALAVLPDQEKVEMSARRVGLGIVPAEVHSVQADRPEDQVSIQAGEIGGPSAGLMFSLEIMNRLSPEDLTKGHRIAGTGEITPEGKVGVIGGIMHKVVAADRAGAEIFFAPKDIQAANGATIPNYSDAVKRAQEIGTSMKIVPVGTVDDALRYLAELKPKSS</sequence>
<dbReference type="EMBL" id="JBBPCC010000025">
    <property type="protein sequence ID" value="MEK8132007.1"/>
    <property type="molecule type" value="Genomic_DNA"/>
</dbReference>
<dbReference type="SMART" id="SM00228">
    <property type="entry name" value="PDZ"/>
    <property type="match status" value="1"/>
</dbReference>
<keyword evidence="2" id="KW-0472">Membrane</keyword>
<comment type="caution">
    <text evidence="5">The sequence shown here is derived from an EMBL/GenBank/DDBJ whole genome shotgun (WGS) entry which is preliminary data.</text>
</comment>
<evidence type="ECO:0000256" key="1">
    <source>
        <dbReference type="PROSITE-ProRule" id="PRU01122"/>
    </source>
</evidence>
<feature type="domain" description="PDZ" evidence="3">
    <location>
        <begin position="137"/>
        <end position="194"/>
    </location>
</feature>
<evidence type="ECO:0000313" key="5">
    <source>
        <dbReference type="EMBL" id="MEK8132007.1"/>
    </source>
</evidence>
<dbReference type="InterPro" id="IPR020568">
    <property type="entry name" value="Ribosomal_Su5_D2-typ_SF"/>
</dbReference>
<evidence type="ECO:0000256" key="2">
    <source>
        <dbReference type="SAM" id="Phobius"/>
    </source>
</evidence>
<dbReference type="PANTHER" id="PTHR10046">
    <property type="entry name" value="ATP DEPENDENT LON PROTEASE FAMILY MEMBER"/>
    <property type="match status" value="1"/>
</dbReference>
<proteinExistence type="inferred from homology"/>
<keyword evidence="1 5" id="KW-0378">Hydrolase</keyword>
<dbReference type="SUPFAM" id="SSF54211">
    <property type="entry name" value="Ribosomal protein S5 domain 2-like"/>
    <property type="match status" value="1"/>
</dbReference>
<dbReference type="NCBIfam" id="NF041438">
    <property type="entry name" value="SepM_fam_S16"/>
    <property type="match status" value="1"/>
</dbReference>
<evidence type="ECO:0000259" key="3">
    <source>
        <dbReference type="PROSITE" id="PS50106"/>
    </source>
</evidence>
<keyword evidence="6" id="KW-1185">Reference proteome</keyword>
<name>A0ABU9DT01_9BACL</name>
<keyword evidence="2" id="KW-1133">Transmembrane helix</keyword>
<keyword evidence="2" id="KW-0812">Transmembrane</keyword>
<keyword evidence="1 5" id="KW-0645">Protease</keyword>
<protein>
    <recommendedName>
        <fullName evidence="1">endopeptidase La</fullName>
        <ecNumber evidence="1">3.4.21.53</ecNumber>
    </recommendedName>
</protein>
<dbReference type="EC" id="3.4.21.53" evidence="1"/>
<dbReference type="GO" id="GO:0008233">
    <property type="term" value="F:peptidase activity"/>
    <property type="evidence" value="ECO:0007669"/>
    <property type="project" value="UniProtKB-KW"/>
</dbReference>
<feature type="active site" evidence="1">
    <location>
        <position position="251"/>
    </location>
</feature>
<dbReference type="InterPro" id="IPR001478">
    <property type="entry name" value="PDZ"/>
</dbReference>
<dbReference type="SUPFAM" id="SSF50156">
    <property type="entry name" value="PDZ domain-like"/>
    <property type="match status" value="1"/>
</dbReference>
<feature type="transmembrane region" description="Helical" evidence="2">
    <location>
        <begin position="12"/>
        <end position="37"/>
    </location>
</feature>
<dbReference type="InterPro" id="IPR027065">
    <property type="entry name" value="Lon_Prtase"/>
</dbReference>
<keyword evidence="1" id="KW-0720">Serine protease</keyword>
<dbReference type="Gene3D" id="2.30.42.10">
    <property type="match status" value="1"/>
</dbReference>